<dbReference type="GO" id="GO:0005886">
    <property type="term" value="C:plasma membrane"/>
    <property type="evidence" value="ECO:0007669"/>
    <property type="project" value="TreeGrafter"/>
</dbReference>
<dbReference type="GO" id="GO:0015499">
    <property type="term" value="F:formate transmembrane transporter activity"/>
    <property type="evidence" value="ECO:0007669"/>
    <property type="project" value="TreeGrafter"/>
</dbReference>
<dbReference type="InterPro" id="IPR000292">
    <property type="entry name" value="For/NO2_transpt"/>
</dbReference>
<accession>A0A5C6B170</accession>
<evidence type="ECO:0000256" key="4">
    <source>
        <dbReference type="ARBA" id="ARBA00023136"/>
    </source>
</evidence>
<reference evidence="7 8" key="1">
    <citation type="submission" date="2019-02" db="EMBL/GenBank/DDBJ databases">
        <title>Deep-cultivation of Planctomycetes and their phenomic and genomic characterization uncovers novel biology.</title>
        <authorList>
            <person name="Wiegand S."/>
            <person name="Jogler M."/>
            <person name="Boedeker C."/>
            <person name="Pinto D."/>
            <person name="Vollmers J."/>
            <person name="Rivas-Marin E."/>
            <person name="Kohn T."/>
            <person name="Peeters S.H."/>
            <person name="Heuer A."/>
            <person name="Rast P."/>
            <person name="Oberbeckmann S."/>
            <person name="Bunk B."/>
            <person name="Jeske O."/>
            <person name="Meyerdierks A."/>
            <person name="Storesund J.E."/>
            <person name="Kallscheuer N."/>
            <person name="Luecker S."/>
            <person name="Lage O.M."/>
            <person name="Pohl T."/>
            <person name="Merkel B.J."/>
            <person name="Hornburger P."/>
            <person name="Mueller R.-W."/>
            <person name="Bruemmer F."/>
            <person name="Labrenz M."/>
            <person name="Spormann A.M."/>
            <person name="Op Den Camp H."/>
            <person name="Overmann J."/>
            <person name="Amann R."/>
            <person name="Jetten M.S.M."/>
            <person name="Mascher T."/>
            <person name="Medema M.H."/>
            <person name="Devos D.P."/>
            <person name="Kaster A.-K."/>
            <person name="Ovreas L."/>
            <person name="Rohde M."/>
            <person name="Galperin M.Y."/>
            <person name="Jogler C."/>
        </authorList>
    </citation>
    <scope>NUCLEOTIDE SEQUENCE [LARGE SCALE GENOMIC DNA]</scope>
    <source>
        <strain evidence="7 8">Pla52n</strain>
    </source>
</reference>
<dbReference type="Proteomes" id="UP000320176">
    <property type="component" value="Unassembled WGS sequence"/>
</dbReference>
<evidence type="ECO:0000256" key="1">
    <source>
        <dbReference type="ARBA" id="ARBA00004141"/>
    </source>
</evidence>
<feature type="region of interest" description="Disordered" evidence="5">
    <location>
        <begin position="1"/>
        <end position="35"/>
    </location>
</feature>
<comment type="caution">
    <text evidence="7">The sequence shown here is derived from an EMBL/GenBank/DDBJ whole genome shotgun (WGS) entry which is preliminary data.</text>
</comment>
<dbReference type="InterPro" id="IPR023271">
    <property type="entry name" value="Aquaporin-like"/>
</dbReference>
<feature type="transmembrane region" description="Helical" evidence="6">
    <location>
        <begin position="185"/>
        <end position="206"/>
    </location>
</feature>
<feature type="transmembrane region" description="Helical" evidence="6">
    <location>
        <begin position="88"/>
        <end position="107"/>
    </location>
</feature>
<dbReference type="Gene3D" id="1.20.1080.10">
    <property type="entry name" value="Glycerol uptake facilitator protein"/>
    <property type="match status" value="1"/>
</dbReference>
<dbReference type="RefSeq" id="WP_146519085.1">
    <property type="nucleotide sequence ID" value="NZ_CP151726.1"/>
</dbReference>
<proteinExistence type="predicted"/>
<evidence type="ECO:0000256" key="6">
    <source>
        <dbReference type="SAM" id="Phobius"/>
    </source>
</evidence>
<dbReference type="AlphaFoldDB" id="A0A5C6B170"/>
<dbReference type="Pfam" id="PF01226">
    <property type="entry name" value="Form_Nir_trans"/>
    <property type="match status" value="1"/>
</dbReference>
<dbReference type="OrthoDB" id="261587at2"/>
<feature type="transmembrane region" description="Helical" evidence="6">
    <location>
        <begin position="136"/>
        <end position="158"/>
    </location>
</feature>
<comment type="subcellular location">
    <subcellularLocation>
        <location evidence="1">Membrane</location>
        <topology evidence="1">Multi-pass membrane protein</topology>
    </subcellularLocation>
</comment>
<evidence type="ECO:0000313" key="7">
    <source>
        <dbReference type="EMBL" id="TWU05913.1"/>
    </source>
</evidence>
<protein>
    <submittedName>
        <fullName evidence="7">Inner membrane protein YfdC</fullName>
    </submittedName>
</protein>
<keyword evidence="8" id="KW-1185">Reference proteome</keyword>
<feature type="transmembrane region" description="Helical" evidence="6">
    <location>
        <begin position="253"/>
        <end position="275"/>
    </location>
</feature>
<gene>
    <name evidence="7" type="primary">yfdC</name>
    <name evidence="7" type="ORF">Pla52n_16290</name>
</gene>
<evidence type="ECO:0000313" key="8">
    <source>
        <dbReference type="Proteomes" id="UP000320176"/>
    </source>
</evidence>
<dbReference type="PANTHER" id="PTHR30520">
    <property type="entry name" value="FORMATE TRANSPORTER-RELATED"/>
    <property type="match status" value="1"/>
</dbReference>
<organism evidence="7 8">
    <name type="scientific">Stieleria varia</name>
    <dbReference type="NCBI Taxonomy" id="2528005"/>
    <lineage>
        <taxon>Bacteria</taxon>
        <taxon>Pseudomonadati</taxon>
        <taxon>Planctomycetota</taxon>
        <taxon>Planctomycetia</taxon>
        <taxon>Pirellulales</taxon>
        <taxon>Pirellulaceae</taxon>
        <taxon>Stieleria</taxon>
    </lineage>
</organism>
<dbReference type="EMBL" id="SJPN01000002">
    <property type="protein sequence ID" value="TWU05913.1"/>
    <property type="molecule type" value="Genomic_DNA"/>
</dbReference>
<dbReference type="PANTHER" id="PTHR30520:SF2">
    <property type="entry name" value="INNER MEMBRANE PROTEIN YFDC"/>
    <property type="match status" value="1"/>
</dbReference>
<name>A0A5C6B170_9BACT</name>
<sequence>MGSDSSKSGFKKENTSSLESDSEINEDEPKKASQQIMRHELNEAMAAFKRPSGRLFFSGLSAGLEIGFSLFLMAAMQTLMQDEVPHSVSKLLIANMYSFGFILVILGRSELFTEHTSLAVLPVLSGRENVKGLLRLWAIVYSANIVGAAAFAALVAHVGPSLGVIDRQVFTEIARGLVEHPPQTILLSGILAGWLMGLLSWLVAAGRDTISQIVIVWLVTTAIGIGHLHHSIVGTVEVLAGVFTSDATTWGEFFHFLFWATLGNAIGGPVFLALLKHTHARPDEPTSQTTGR</sequence>
<keyword evidence="3 6" id="KW-1133">Transmembrane helix</keyword>
<evidence type="ECO:0000256" key="2">
    <source>
        <dbReference type="ARBA" id="ARBA00022692"/>
    </source>
</evidence>
<evidence type="ECO:0000256" key="5">
    <source>
        <dbReference type="SAM" id="MobiDB-lite"/>
    </source>
</evidence>
<feature type="transmembrane region" description="Helical" evidence="6">
    <location>
        <begin position="55"/>
        <end position="76"/>
    </location>
</feature>
<keyword evidence="2 6" id="KW-0812">Transmembrane</keyword>
<feature type="transmembrane region" description="Helical" evidence="6">
    <location>
        <begin position="213"/>
        <end position="233"/>
    </location>
</feature>
<evidence type="ECO:0000256" key="3">
    <source>
        <dbReference type="ARBA" id="ARBA00022989"/>
    </source>
</evidence>
<keyword evidence="4 6" id="KW-0472">Membrane</keyword>